<evidence type="ECO:0000256" key="4">
    <source>
        <dbReference type="ARBA" id="ARBA00019465"/>
    </source>
</evidence>
<dbReference type="Gene3D" id="1.10.1040.10">
    <property type="entry name" value="N-(1-d-carboxylethyl)-l-norvaline Dehydrogenase, domain 2"/>
    <property type="match status" value="1"/>
</dbReference>
<evidence type="ECO:0000313" key="14">
    <source>
        <dbReference type="Proteomes" id="UP001253545"/>
    </source>
</evidence>
<evidence type="ECO:0000256" key="3">
    <source>
        <dbReference type="ARBA" id="ARBA00013014"/>
    </source>
</evidence>
<evidence type="ECO:0000256" key="9">
    <source>
        <dbReference type="ARBA" id="ARBA00048793"/>
    </source>
</evidence>
<proteinExistence type="inferred from homology"/>
<dbReference type="PANTHER" id="PTHR43765">
    <property type="entry name" value="2-DEHYDROPANTOATE 2-REDUCTASE-RELATED"/>
    <property type="match status" value="1"/>
</dbReference>
<dbReference type="Pfam" id="PF08546">
    <property type="entry name" value="ApbA_C"/>
    <property type="match status" value="1"/>
</dbReference>
<protein>
    <recommendedName>
        <fullName evidence="4 10">2-dehydropantoate 2-reductase</fullName>
        <ecNumber evidence="3 10">1.1.1.169</ecNumber>
    </recommendedName>
    <alternativeName>
        <fullName evidence="8 10">Ketopantoate reductase</fullName>
    </alternativeName>
</protein>
<dbReference type="InterPro" id="IPR013752">
    <property type="entry name" value="KPA_reductase"/>
</dbReference>
<comment type="function">
    <text evidence="10">Catalyzes the NADPH-dependent reduction of ketopantoate into pantoic acid.</text>
</comment>
<feature type="domain" description="Ketopantoate reductase C-terminal" evidence="12">
    <location>
        <begin position="187"/>
        <end position="306"/>
    </location>
</feature>
<comment type="catalytic activity">
    <reaction evidence="9 10">
        <text>(R)-pantoate + NADP(+) = 2-dehydropantoate + NADPH + H(+)</text>
        <dbReference type="Rhea" id="RHEA:16233"/>
        <dbReference type="ChEBI" id="CHEBI:11561"/>
        <dbReference type="ChEBI" id="CHEBI:15378"/>
        <dbReference type="ChEBI" id="CHEBI:15980"/>
        <dbReference type="ChEBI" id="CHEBI:57783"/>
        <dbReference type="ChEBI" id="CHEBI:58349"/>
        <dbReference type="EC" id="1.1.1.169"/>
    </reaction>
</comment>
<dbReference type="SUPFAM" id="SSF51735">
    <property type="entry name" value="NAD(P)-binding Rossmann-fold domains"/>
    <property type="match status" value="1"/>
</dbReference>
<organism evidence="13 14">
    <name type="scientific">Glaciecola petra</name>
    <dbReference type="NCBI Taxonomy" id="3075602"/>
    <lineage>
        <taxon>Bacteria</taxon>
        <taxon>Pseudomonadati</taxon>
        <taxon>Pseudomonadota</taxon>
        <taxon>Gammaproteobacteria</taxon>
        <taxon>Alteromonadales</taxon>
        <taxon>Alteromonadaceae</taxon>
        <taxon>Glaciecola</taxon>
    </lineage>
</organism>
<sequence>MTIGIIGNGVIGNIFAHYLNSQPIHLLCRHHNNPVKTLTLPDAKNALAINAEVQTIESVFKTCYDAIIIPVKYHQLDSVINALKPNLAASTCLILIQNGVGGGELLQQNFPNNDIYIGTTTDAGYLVNNNVQMTAYGRLELGIWKSALRAENLNHTKNNSITEQNAHPAIKTLLQYHPNACWAESVDTILLSKLAINAVINPLTAILNIKNGQLRDYPNQVSQLKSEVFCVLQAYGFVFEADALSKRIDEVITLTAENYSSMHQDFRNKRQTEIDGVLGFLLKQANILELNVPNIVRLFNDIKNKEKPR</sequence>
<dbReference type="NCBIfam" id="TIGR00745">
    <property type="entry name" value="apbA_panE"/>
    <property type="match status" value="1"/>
</dbReference>
<evidence type="ECO:0000256" key="1">
    <source>
        <dbReference type="ARBA" id="ARBA00004994"/>
    </source>
</evidence>
<keyword evidence="5 10" id="KW-0566">Pantothenate biosynthesis</keyword>
<dbReference type="Proteomes" id="UP001253545">
    <property type="component" value="Unassembled WGS sequence"/>
</dbReference>
<evidence type="ECO:0000259" key="12">
    <source>
        <dbReference type="Pfam" id="PF08546"/>
    </source>
</evidence>
<feature type="domain" description="Ketopantoate reductase N-terminal" evidence="11">
    <location>
        <begin position="3"/>
        <end position="145"/>
    </location>
</feature>
<evidence type="ECO:0000313" key="13">
    <source>
        <dbReference type="EMBL" id="MDT0593894.1"/>
    </source>
</evidence>
<dbReference type="InterPro" id="IPR013328">
    <property type="entry name" value="6PGD_dom2"/>
</dbReference>
<gene>
    <name evidence="13" type="ORF">RM552_03435</name>
</gene>
<comment type="pathway">
    <text evidence="1 10">Cofactor biosynthesis; (R)-pantothenate biosynthesis; (R)-pantoate from 3-methyl-2-oxobutanoate: step 2/2.</text>
</comment>
<dbReference type="PANTHER" id="PTHR43765:SF2">
    <property type="entry name" value="2-DEHYDROPANTOATE 2-REDUCTASE"/>
    <property type="match status" value="1"/>
</dbReference>
<dbReference type="RefSeq" id="WP_311367389.1">
    <property type="nucleotide sequence ID" value="NZ_JAVRHX010000001.1"/>
</dbReference>
<dbReference type="InterPro" id="IPR036291">
    <property type="entry name" value="NAD(P)-bd_dom_sf"/>
</dbReference>
<dbReference type="Pfam" id="PF02558">
    <property type="entry name" value="ApbA"/>
    <property type="match status" value="1"/>
</dbReference>
<dbReference type="Gene3D" id="3.40.50.720">
    <property type="entry name" value="NAD(P)-binding Rossmann-like Domain"/>
    <property type="match status" value="1"/>
</dbReference>
<keyword evidence="7 10" id="KW-0560">Oxidoreductase</keyword>
<dbReference type="InterPro" id="IPR013332">
    <property type="entry name" value="KPR_N"/>
</dbReference>
<evidence type="ECO:0000259" key="11">
    <source>
        <dbReference type="Pfam" id="PF02558"/>
    </source>
</evidence>
<evidence type="ECO:0000256" key="6">
    <source>
        <dbReference type="ARBA" id="ARBA00022857"/>
    </source>
</evidence>
<reference evidence="13 14" key="1">
    <citation type="submission" date="2023-09" db="EMBL/GenBank/DDBJ databases">
        <authorList>
            <person name="Rey-Velasco X."/>
        </authorList>
    </citation>
    <scope>NUCLEOTIDE SEQUENCE [LARGE SCALE GENOMIC DNA]</scope>
    <source>
        <strain evidence="13 14">P117</strain>
    </source>
</reference>
<dbReference type="SUPFAM" id="SSF48179">
    <property type="entry name" value="6-phosphogluconate dehydrogenase C-terminal domain-like"/>
    <property type="match status" value="1"/>
</dbReference>
<dbReference type="EC" id="1.1.1.169" evidence="3 10"/>
<evidence type="ECO:0000256" key="2">
    <source>
        <dbReference type="ARBA" id="ARBA00007870"/>
    </source>
</evidence>
<comment type="caution">
    <text evidence="13">The sequence shown here is derived from an EMBL/GenBank/DDBJ whole genome shotgun (WGS) entry which is preliminary data.</text>
</comment>
<evidence type="ECO:0000256" key="8">
    <source>
        <dbReference type="ARBA" id="ARBA00032024"/>
    </source>
</evidence>
<dbReference type="InterPro" id="IPR003710">
    <property type="entry name" value="ApbA"/>
</dbReference>
<dbReference type="EMBL" id="JAVRHX010000001">
    <property type="protein sequence ID" value="MDT0593894.1"/>
    <property type="molecule type" value="Genomic_DNA"/>
</dbReference>
<name>A0ABU2ZMP5_9ALTE</name>
<dbReference type="InterPro" id="IPR008927">
    <property type="entry name" value="6-PGluconate_DH-like_C_sf"/>
</dbReference>
<keyword evidence="14" id="KW-1185">Reference proteome</keyword>
<accession>A0ABU2ZMP5</accession>
<dbReference type="GO" id="GO:0008677">
    <property type="term" value="F:2-dehydropantoate 2-reductase activity"/>
    <property type="evidence" value="ECO:0007669"/>
    <property type="project" value="UniProtKB-EC"/>
</dbReference>
<dbReference type="InterPro" id="IPR050838">
    <property type="entry name" value="Ketopantoate_reductase"/>
</dbReference>
<evidence type="ECO:0000256" key="5">
    <source>
        <dbReference type="ARBA" id="ARBA00022655"/>
    </source>
</evidence>
<keyword evidence="6 10" id="KW-0521">NADP</keyword>
<evidence type="ECO:0000256" key="10">
    <source>
        <dbReference type="RuleBase" id="RU362068"/>
    </source>
</evidence>
<evidence type="ECO:0000256" key="7">
    <source>
        <dbReference type="ARBA" id="ARBA00023002"/>
    </source>
</evidence>
<comment type="similarity">
    <text evidence="2 10">Belongs to the ketopantoate reductase family.</text>
</comment>